<dbReference type="PROSITE" id="PS50082">
    <property type="entry name" value="WD_REPEATS_2"/>
    <property type="match status" value="5"/>
</dbReference>
<evidence type="ECO:0000313" key="9">
    <source>
        <dbReference type="EMBL" id="TKA78524.1"/>
    </source>
</evidence>
<feature type="compositionally biased region" description="Low complexity" evidence="7">
    <location>
        <begin position="209"/>
        <end position="219"/>
    </location>
</feature>
<dbReference type="Proteomes" id="UP000308768">
    <property type="component" value="Unassembled WGS sequence"/>
</dbReference>
<dbReference type="OrthoDB" id="17410at2759"/>
<dbReference type="SUPFAM" id="SSF50978">
    <property type="entry name" value="WD40 repeat-like"/>
    <property type="match status" value="1"/>
</dbReference>
<dbReference type="PANTHER" id="PTHR19848">
    <property type="entry name" value="WD40 REPEAT PROTEIN"/>
    <property type="match status" value="1"/>
</dbReference>
<keyword evidence="2 6" id="KW-0853">WD repeat</keyword>
<feature type="compositionally biased region" description="Gly residues" evidence="7">
    <location>
        <begin position="169"/>
        <end position="180"/>
    </location>
</feature>
<evidence type="ECO:0000256" key="3">
    <source>
        <dbReference type="ARBA" id="ARBA00022737"/>
    </source>
</evidence>
<dbReference type="Pfam" id="PF00400">
    <property type="entry name" value="WD40"/>
    <property type="match status" value="5"/>
</dbReference>
<feature type="repeat" description="WD" evidence="6">
    <location>
        <begin position="477"/>
        <end position="509"/>
    </location>
</feature>
<dbReference type="PROSITE" id="PS50294">
    <property type="entry name" value="WD_REPEATS_REGION"/>
    <property type="match status" value="5"/>
</dbReference>
<accession>A0A4U0XMH1</accession>
<feature type="compositionally biased region" description="Pro residues" evidence="7">
    <location>
        <begin position="155"/>
        <end position="165"/>
    </location>
</feature>
<organism evidence="9 10">
    <name type="scientific">Cryomyces minteri</name>
    <dbReference type="NCBI Taxonomy" id="331657"/>
    <lineage>
        <taxon>Eukaryota</taxon>
        <taxon>Fungi</taxon>
        <taxon>Dikarya</taxon>
        <taxon>Ascomycota</taxon>
        <taxon>Pezizomycotina</taxon>
        <taxon>Dothideomycetes</taxon>
        <taxon>Dothideomycetes incertae sedis</taxon>
        <taxon>Cryomyces</taxon>
    </lineage>
</organism>
<evidence type="ECO:0000256" key="5">
    <source>
        <dbReference type="ARBA" id="ARBA00023163"/>
    </source>
</evidence>
<dbReference type="InterPro" id="IPR013890">
    <property type="entry name" value="Tscrpt_rep_Tup1_N"/>
</dbReference>
<feature type="repeat" description="WD" evidence="6">
    <location>
        <begin position="435"/>
        <end position="476"/>
    </location>
</feature>
<feature type="compositionally biased region" description="Pro residues" evidence="7">
    <location>
        <begin position="132"/>
        <end position="144"/>
    </location>
</feature>
<dbReference type="Gene3D" id="2.130.10.10">
    <property type="entry name" value="YVTN repeat-like/Quinoprotein amine dehydrogenase"/>
    <property type="match status" value="1"/>
</dbReference>
<keyword evidence="10" id="KW-1185">Reference proteome</keyword>
<keyword evidence="1" id="KW-0678">Repressor</keyword>
<feature type="repeat" description="WD" evidence="6">
    <location>
        <begin position="337"/>
        <end position="378"/>
    </location>
</feature>
<keyword evidence="5" id="KW-0804">Transcription</keyword>
<proteinExistence type="predicted"/>
<evidence type="ECO:0000256" key="7">
    <source>
        <dbReference type="SAM" id="MobiDB-lite"/>
    </source>
</evidence>
<dbReference type="SMART" id="SM00320">
    <property type="entry name" value="WD40"/>
    <property type="match status" value="5"/>
</dbReference>
<evidence type="ECO:0000256" key="6">
    <source>
        <dbReference type="PROSITE-ProRule" id="PRU00221"/>
    </source>
</evidence>
<feature type="compositionally biased region" description="Low complexity" evidence="7">
    <location>
        <begin position="145"/>
        <end position="154"/>
    </location>
</feature>
<protein>
    <recommendedName>
        <fullName evidence="8">Transcriptional repressor Tup1 N-terminal domain-containing protein</fullName>
    </recommendedName>
</protein>
<feature type="compositionally biased region" description="Pro residues" evidence="7">
    <location>
        <begin position="220"/>
        <end position="233"/>
    </location>
</feature>
<sequence length="516" mass="54761">MYNSHRGMGVPGAAPNNRLAELLDQVRAEFEAQGQRTAEYEHQLTAQIQEMDLVRQKVYQLEQTHITIKQRYEDDIARLHRELETRGGPSQSGVGGAHGGPSQPPPPAIGHGPRDLFGGIMAGATAQGGPGLAPPPQEQPPPQGLPQHLAQAPPGLNPAPGPPQHAPFGGYGPAGPGINGYGPQAPQSTASPGPGKARTNPRGPPGGPATPQQGQAAPYPGSPAIPRPTPPPGQQQQQLALAQQQQQQQIPDVGNMLADLEVDQLPPNLKREGSDWFAIFNPRVWDIGSRTIKHQFAGHEQDIYSLDFASNGRHIASGSGDRTVRLWDIESGQCVLTLAIEDGVTTVAISPDNQLVAAGSLDKSVRVWDTTTGFLVERLEGDPGHKDSVYSVAFAPNGKDLVSGSLDKTIRMWELTPPRGLAGGGPKGGKCVKIFEGHKDFVLSVALTPDGAWVMSGSKDRGVQFWDPQTGEAQLMLQGHKNSVISVAPSPTGNLFATGSGDTRARIWSYGPYRGQ</sequence>
<comment type="caution">
    <text evidence="9">The sequence shown here is derived from an EMBL/GenBank/DDBJ whole genome shotgun (WGS) entry which is preliminary data.</text>
</comment>
<dbReference type="InterPro" id="IPR036322">
    <property type="entry name" value="WD40_repeat_dom_sf"/>
</dbReference>
<dbReference type="CDD" id="cd00200">
    <property type="entry name" value="WD40"/>
    <property type="match status" value="1"/>
</dbReference>
<dbReference type="InterPro" id="IPR020472">
    <property type="entry name" value="WD40_PAC1"/>
</dbReference>
<dbReference type="InterPro" id="IPR001680">
    <property type="entry name" value="WD40_rpt"/>
</dbReference>
<dbReference type="InterPro" id="IPR015943">
    <property type="entry name" value="WD40/YVTN_repeat-like_dom_sf"/>
</dbReference>
<dbReference type="Gene3D" id="1.20.5.340">
    <property type="match status" value="1"/>
</dbReference>
<dbReference type="STRING" id="331657.A0A4U0XMH1"/>
<keyword evidence="3" id="KW-0677">Repeat</keyword>
<feature type="region of interest" description="Disordered" evidence="7">
    <location>
        <begin position="85"/>
        <end position="249"/>
    </location>
</feature>
<evidence type="ECO:0000256" key="2">
    <source>
        <dbReference type="ARBA" id="ARBA00022574"/>
    </source>
</evidence>
<feature type="domain" description="Transcriptional repressor Tup1 N-terminal" evidence="8">
    <location>
        <begin position="18"/>
        <end position="86"/>
    </location>
</feature>
<evidence type="ECO:0000259" key="8">
    <source>
        <dbReference type="Pfam" id="PF08581"/>
    </source>
</evidence>
<feature type="repeat" description="WD" evidence="6">
    <location>
        <begin position="296"/>
        <end position="337"/>
    </location>
</feature>
<feature type="compositionally biased region" description="Low complexity" evidence="7">
    <location>
        <begin position="234"/>
        <end position="249"/>
    </location>
</feature>
<evidence type="ECO:0000313" key="10">
    <source>
        <dbReference type="Proteomes" id="UP000308768"/>
    </source>
</evidence>
<feature type="repeat" description="WD" evidence="6">
    <location>
        <begin position="382"/>
        <end position="415"/>
    </location>
</feature>
<evidence type="ECO:0000256" key="1">
    <source>
        <dbReference type="ARBA" id="ARBA00022491"/>
    </source>
</evidence>
<dbReference type="Pfam" id="PF08581">
    <property type="entry name" value="Tup_N"/>
    <property type="match status" value="1"/>
</dbReference>
<reference evidence="9 10" key="1">
    <citation type="submission" date="2017-03" db="EMBL/GenBank/DDBJ databases">
        <title>Genomes of endolithic fungi from Antarctica.</title>
        <authorList>
            <person name="Coleine C."/>
            <person name="Masonjones S."/>
            <person name="Stajich J.E."/>
        </authorList>
    </citation>
    <scope>NUCLEOTIDE SEQUENCE [LARGE SCALE GENOMIC DNA]</scope>
    <source>
        <strain evidence="9 10">CCFEE 5187</strain>
    </source>
</reference>
<evidence type="ECO:0000256" key="4">
    <source>
        <dbReference type="ARBA" id="ARBA00023015"/>
    </source>
</evidence>
<name>A0A4U0XMH1_9PEZI</name>
<dbReference type="InterPro" id="IPR019775">
    <property type="entry name" value="WD40_repeat_CS"/>
</dbReference>
<dbReference type="EMBL" id="NAJN01000139">
    <property type="protein sequence ID" value="TKA78524.1"/>
    <property type="molecule type" value="Genomic_DNA"/>
</dbReference>
<dbReference type="PROSITE" id="PS00678">
    <property type="entry name" value="WD_REPEATS_1"/>
    <property type="match status" value="3"/>
</dbReference>
<gene>
    <name evidence="9" type="ORF">B0A49_05125</name>
</gene>
<keyword evidence="4" id="KW-0805">Transcription regulation</keyword>
<dbReference type="PANTHER" id="PTHR19848:SF8">
    <property type="entry name" value="F-BOX AND WD REPEAT DOMAIN CONTAINING 7"/>
    <property type="match status" value="1"/>
</dbReference>
<dbReference type="PRINTS" id="PR00320">
    <property type="entry name" value="GPROTEINBRPT"/>
</dbReference>
<dbReference type="AlphaFoldDB" id="A0A4U0XMH1"/>